<dbReference type="CDD" id="cd16352">
    <property type="entry name" value="CheD"/>
    <property type="match status" value="1"/>
</dbReference>
<dbReference type="InterPro" id="IPR038592">
    <property type="entry name" value="CheD-like_sf"/>
</dbReference>
<dbReference type="PANTHER" id="PTHR35147">
    <property type="entry name" value="CHEMORECEPTOR GLUTAMINE DEAMIDASE CHED-RELATED"/>
    <property type="match status" value="1"/>
</dbReference>
<accession>A0A0E3LTV3</accession>
<dbReference type="KEGG" id="mmj:MSMAS_0975"/>
<keyword evidence="1 3" id="KW-0145">Chemotaxis</keyword>
<comment type="function">
    <text evidence="3">Probably deamidates glutamine residues to glutamate on methyl-accepting chemotaxis receptors (MCPs), playing an important role in chemotaxis.</text>
</comment>
<name>A0A0E3LTV3_METMZ</name>
<dbReference type="InterPro" id="IPR005659">
    <property type="entry name" value="Chemorcpt_Glu_NH3ase_CheD"/>
</dbReference>
<dbReference type="SMR" id="A0A0E3LTV3"/>
<proteinExistence type="inferred from homology"/>
<evidence type="ECO:0000256" key="1">
    <source>
        <dbReference type="ARBA" id="ARBA00022500"/>
    </source>
</evidence>
<dbReference type="STRING" id="213585.MSMAS_0975"/>
<dbReference type="InterPro" id="IPR011324">
    <property type="entry name" value="Cytotoxic_necrot_fac-like_cat"/>
</dbReference>
<sequence>MSSVFLFISNESGKAIFLISGDVLVKSFCSLSDTCPFQDSCRSCSLLNAAKNYLAGTAPDSRIKTLDGELSAGIGEYKIGKNVLLKVMGLGSCIGVILSDVSTGICGIAHVLLPGASDRGETKYAETAIEKMVEDMVKMGARRSRITAKFAGGAQVFKHMSLDILKIGDRNAISVEETLIKKNIPILAKDVGGEVGRNVIFNPADGSMIVKYTAKGEVLWL</sequence>
<dbReference type="Gene3D" id="3.30.1330.200">
    <property type="match status" value="1"/>
</dbReference>
<dbReference type="RefSeq" id="WP_011032280.1">
    <property type="nucleotide sequence ID" value="NZ_CP009512.1"/>
</dbReference>
<dbReference type="EMBL" id="CP009512">
    <property type="protein sequence ID" value="AKB64171.1"/>
    <property type="molecule type" value="Genomic_DNA"/>
</dbReference>
<evidence type="ECO:0000313" key="5">
    <source>
        <dbReference type="Proteomes" id="UP000033097"/>
    </source>
</evidence>
<dbReference type="Pfam" id="PF03975">
    <property type="entry name" value="CheD"/>
    <property type="match status" value="1"/>
</dbReference>
<reference evidence="4 5" key="1">
    <citation type="submission" date="2014-07" db="EMBL/GenBank/DDBJ databases">
        <title>Methanogenic archaea and the global carbon cycle.</title>
        <authorList>
            <person name="Henriksen J.R."/>
            <person name="Luke J."/>
            <person name="Reinhart S."/>
            <person name="Benedict M.N."/>
            <person name="Youngblut N.D."/>
            <person name="Metcalf M.E."/>
            <person name="Whitaker R.J."/>
            <person name="Metcalf W.W."/>
        </authorList>
    </citation>
    <scope>NUCLEOTIDE SEQUENCE [LARGE SCALE GENOMIC DNA]</scope>
    <source>
        <strain evidence="4 5">S-6</strain>
    </source>
</reference>
<evidence type="ECO:0000256" key="2">
    <source>
        <dbReference type="ARBA" id="ARBA00022801"/>
    </source>
</evidence>
<evidence type="ECO:0000256" key="3">
    <source>
        <dbReference type="HAMAP-Rule" id="MF_01440"/>
    </source>
</evidence>
<dbReference type="GO" id="GO:0050568">
    <property type="term" value="F:protein-glutamine glutaminase activity"/>
    <property type="evidence" value="ECO:0007669"/>
    <property type="project" value="UniProtKB-UniRule"/>
</dbReference>
<evidence type="ECO:0000313" key="4">
    <source>
        <dbReference type="EMBL" id="AKB64171.1"/>
    </source>
</evidence>
<organism evidence="4 5">
    <name type="scientific">Methanosarcina mazei S-6</name>
    <dbReference type="NCBI Taxonomy" id="213585"/>
    <lineage>
        <taxon>Archaea</taxon>
        <taxon>Methanobacteriati</taxon>
        <taxon>Methanobacteriota</taxon>
        <taxon>Stenosarchaea group</taxon>
        <taxon>Methanomicrobia</taxon>
        <taxon>Methanosarcinales</taxon>
        <taxon>Methanosarcinaceae</taxon>
        <taxon>Methanosarcina</taxon>
    </lineage>
</organism>
<dbReference type="PANTHER" id="PTHR35147:SF1">
    <property type="entry name" value="CHEMORECEPTOR GLUTAMINE DEAMIDASE CHED-RELATED"/>
    <property type="match status" value="1"/>
</dbReference>
<dbReference type="HAMAP" id="MF_01440">
    <property type="entry name" value="CheD"/>
    <property type="match status" value="1"/>
</dbReference>
<comment type="similarity">
    <text evidence="3">Belongs to the CheD family.</text>
</comment>
<comment type="catalytic activity">
    <reaction evidence="3">
        <text>L-glutaminyl-[protein] + H2O = L-glutamyl-[protein] + NH4(+)</text>
        <dbReference type="Rhea" id="RHEA:16441"/>
        <dbReference type="Rhea" id="RHEA-COMP:10207"/>
        <dbReference type="Rhea" id="RHEA-COMP:10208"/>
        <dbReference type="ChEBI" id="CHEBI:15377"/>
        <dbReference type="ChEBI" id="CHEBI:28938"/>
        <dbReference type="ChEBI" id="CHEBI:29973"/>
        <dbReference type="ChEBI" id="CHEBI:30011"/>
        <dbReference type="EC" id="3.5.1.44"/>
    </reaction>
</comment>
<dbReference type="GO" id="GO:0006935">
    <property type="term" value="P:chemotaxis"/>
    <property type="evidence" value="ECO:0007669"/>
    <property type="project" value="UniProtKB-UniRule"/>
</dbReference>
<dbReference type="HOGENOM" id="CLU_087854_2_0_2"/>
<dbReference type="Proteomes" id="UP000033097">
    <property type="component" value="Chromosome"/>
</dbReference>
<keyword evidence="2 3" id="KW-0378">Hydrolase</keyword>
<dbReference type="SUPFAM" id="SSF64438">
    <property type="entry name" value="CNF1/YfiH-like putative cysteine hydrolases"/>
    <property type="match status" value="1"/>
</dbReference>
<dbReference type="GeneID" id="24850613"/>
<dbReference type="AlphaFoldDB" id="A0A0E3LTV3"/>
<dbReference type="PATRIC" id="fig|213585.10.peg.1209"/>
<gene>
    <name evidence="3" type="primary">cheD</name>
    <name evidence="4" type="ORF">MSMAS_0975</name>
</gene>
<dbReference type="EC" id="3.5.1.44" evidence="3"/>
<protein>
    <recommendedName>
        <fullName evidence="3">Probable chemoreceptor glutamine deamidase CheD</fullName>
        <ecNumber evidence="3">3.5.1.44</ecNumber>
    </recommendedName>
</protein>